<feature type="transmembrane region" description="Helical" evidence="2">
    <location>
        <begin position="909"/>
        <end position="927"/>
    </location>
</feature>
<evidence type="ECO:0000259" key="3">
    <source>
        <dbReference type="Pfam" id="PF00501"/>
    </source>
</evidence>
<dbReference type="InterPro" id="IPR050237">
    <property type="entry name" value="ATP-dep_AMP-bd_enzyme"/>
</dbReference>
<feature type="domain" description="AMP-dependent synthetase/ligase" evidence="3">
    <location>
        <begin position="113"/>
        <end position="320"/>
    </location>
</feature>
<dbReference type="Gene3D" id="3.40.50.12780">
    <property type="entry name" value="N-terminal domain of ligase-like"/>
    <property type="match status" value="1"/>
</dbReference>
<feature type="compositionally biased region" description="Polar residues" evidence="1">
    <location>
        <begin position="622"/>
        <end position="633"/>
    </location>
</feature>
<feature type="transmembrane region" description="Helical" evidence="2">
    <location>
        <begin position="959"/>
        <end position="979"/>
    </location>
</feature>
<name>A0A1H0FJ59_9PSEU</name>
<feature type="transmembrane region" description="Helical" evidence="2">
    <location>
        <begin position="831"/>
        <end position="852"/>
    </location>
</feature>
<dbReference type="InterPro" id="IPR042099">
    <property type="entry name" value="ANL_N_sf"/>
</dbReference>
<keyword evidence="2" id="KW-0812">Transmembrane</keyword>
<dbReference type="Proteomes" id="UP000199651">
    <property type="component" value="Unassembled WGS sequence"/>
</dbReference>
<keyword evidence="4" id="KW-0436">Ligase</keyword>
<feature type="transmembrane region" description="Helical" evidence="2">
    <location>
        <begin position="803"/>
        <end position="824"/>
    </location>
</feature>
<feature type="region of interest" description="Disordered" evidence="1">
    <location>
        <begin position="525"/>
        <end position="634"/>
    </location>
</feature>
<dbReference type="InterPro" id="IPR036736">
    <property type="entry name" value="ACP-like_sf"/>
</dbReference>
<feature type="compositionally biased region" description="Pro residues" evidence="1">
    <location>
        <begin position="544"/>
        <end position="559"/>
    </location>
</feature>
<evidence type="ECO:0000313" key="5">
    <source>
        <dbReference type="Proteomes" id="UP000199651"/>
    </source>
</evidence>
<sequence length="988" mass="104378">MELLSAPVALGVPFVRALADFGDRVAVVTREGSLTYRELAERVESTADTLGTTRRLVLVATANDVDSLVTYLAALRGGHPVLLTGSQVDELTAAYDPDVVATAAGLRERREGTAHDLHPDLALLLSTSGSTGSPKLVRLSAANVQANAESIASYLDIRDTDRAATTLPMHYCYGLSVINSNLSRGAALLLSDHSVVDKCFWESFRAHGGTSLHGVPYTFDLLDRAGFSDRDLPTLRYVTQAGGRLAPSQVRRYAALADEGGWRFFVMYGQTEATARMAYLPPELAATRPEAIGVPVPGGSFEIRPDGELVYRGPNVMLGYARTPADLALGATLGALPTGDLARRAPDGLYEVIGRTSRFVKLFGLRVDLDRIEKLLTTAGFTAAVTGDDTVLTVALTHAADAVDQPGAHAIDLADAHRTTAANRAGTHITAAANRAGTHTATAANPTGANTAAANSTSAATVDLTDASLTDAVDPDATRTTAAIAVVTARTGLPHHVIRVVEYATLPRLTTGKLDYAAIHAAGLPTAPTPPPGHSPANTHSPTPTHPHPPTCPHPPPNQDHPSPHPDRLAKGRPPGEGWGPRWGAFRDFLGIRGRSSGSAGSTGSAGSSGSAGSRGWSNGSTDSKGSTDSAGATDSVRAVYRRALNRADIADDATFVSLGGDSLTYVRASIELERLLGHVPDGWHTIAVADLERARPKRGRLRSLETNIVLRALAITLIVATHIGLTQVWGGAHLLLVIAGWSFARFAIAPVDPDRMAGRIGRAAARIAVPSSLWLAWRSIEAENVTVSNVLLVNNFVQSGTIAYWYVEVLVQILVLMALLFAVPSVRRFAVTHGFALALGVLVLSLIARAPADHVPGFSPRDMSLHGVLWLFVLGWVVQRAVTSSQRVAAVIVTLLVVPGYFDDPVRDAIVVGGLLLVLFVPRLHVPGPLVRLSGLLAGGSLYIYLTHYVVFLPLLPHLPAAAVLAITLAVGVAAWRLSCWVGKLRL</sequence>
<evidence type="ECO:0000256" key="2">
    <source>
        <dbReference type="SAM" id="Phobius"/>
    </source>
</evidence>
<feature type="transmembrane region" description="Helical" evidence="2">
    <location>
        <begin position="709"/>
        <end position="726"/>
    </location>
</feature>
<dbReference type="InterPro" id="IPR000873">
    <property type="entry name" value="AMP-dep_synth/lig_dom"/>
</dbReference>
<gene>
    <name evidence="4" type="ORF">SAMN05192558_101397</name>
</gene>
<feature type="compositionally biased region" description="Low complexity" evidence="1">
    <location>
        <begin position="591"/>
        <end position="621"/>
    </location>
</feature>
<dbReference type="PANTHER" id="PTHR43767:SF1">
    <property type="entry name" value="NONRIBOSOMAL PEPTIDE SYNTHASE PES1 (EUROFUNG)-RELATED"/>
    <property type="match status" value="1"/>
</dbReference>
<dbReference type="OrthoDB" id="8445630at2"/>
<dbReference type="STRING" id="504798.SAMN05421871_103473"/>
<keyword evidence="2" id="KW-0472">Membrane</keyword>
<dbReference type="PANTHER" id="PTHR43767">
    <property type="entry name" value="LONG-CHAIN-FATTY-ACID--COA LIGASE"/>
    <property type="match status" value="1"/>
</dbReference>
<feature type="transmembrane region" description="Helical" evidence="2">
    <location>
        <begin position="732"/>
        <end position="752"/>
    </location>
</feature>
<dbReference type="GO" id="GO:0016874">
    <property type="term" value="F:ligase activity"/>
    <property type="evidence" value="ECO:0007669"/>
    <property type="project" value="UniProtKB-KW"/>
</dbReference>
<accession>A0A1H0FJ59</accession>
<evidence type="ECO:0000313" key="4">
    <source>
        <dbReference type="EMBL" id="SDN94798.1"/>
    </source>
</evidence>
<dbReference type="SUPFAM" id="SSF56801">
    <property type="entry name" value="Acetyl-CoA synthetase-like"/>
    <property type="match status" value="1"/>
</dbReference>
<feature type="transmembrane region" description="Helical" evidence="2">
    <location>
        <begin position="934"/>
        <end position="953"/>
    </location>
</feature>
<dbReference type="Pfam" id="PF00501">
    <property type="entry name" value="AMP-binding"/>
    <property type="match status" value="1"/>
</dbReference>
<reference evidence="5" key="1">
    <citation type="submission" date="2016-10" db="EMBL/GenBank/DDBJ databases">
        <authorList>
            <person name="Varghese N."/>
            <person name="Submissions S."/>
        </authorList>
    </citation>
    <scope>NUCLEOTIDE SEQUENCE [LARGE SCALE GENOMIC DNA]</scope>
    <source>
        <strain evidence="5">IBRC-M 10655</strain>
    </source>
</reference>
<protein>
    <submittedName>
        <fullName evidence="4">Acyl-CoA synthetase (AMP-forming)/AMP-acid ligase II</fullName>
    </submittedName>
</protein>
<organism evidence="4 5">
    <name type="scientific">Actinokineospora alba</name>
    <dbReference type="NCBI Taxonomy" id="504798"/>
    <lineage>
        <taxon>Bacteria</taxon>
        <taxon>Bacillati</taxon>
        <taxon>Actinomycetota</taxon>
        <taxon>Actinomycetes</taxon>
        <taxon>Pseudonocardiales</taxon>
        <taxon>Pseudonocardiaceae</taxon>
        <taxon>Actinokineospora</taxon>
    </lineage>
</organism>
<dbReference type="AlphaFoldDB" id="A0A1H0FJ59"/>
<dbReference type="RefSeq" id="WP_091369049.1">
    <property type="nucleotide sequence ID" value="NZ_FNDV01000003.1"/>
</dbReference>
<dbReference type="EMBL" id="FNJB01000001">
    <property type="protein sequence ID" value="SDN94798.1"/>
    <property type="molecule type" value="Genomic_DNA"/>
</dbReference>
<keyword evidence="5" id="KW-1185">Reference proteome</keyword>
<dbReference type="SUPFAM" id="SSF47336">
    <property type="entry name" value="ACP-like"/>
    <property type="match status" value="1"/>
</dbReference>
<evidence type="ECO:0000256" key="1">
    <source>
        <dbReference type="SAM" id="MobiDB-lite"/>
    </source>
</evidence>
<proteinExistence type="predicted"/>
<keyword evidence="2" id="KW-1133">Transmembrane helix</keyword>